<proteinExistence type="predicted"/>
<name>A0AAV4TKY6_9ARAC</name>
<keyword evidence="2" id="KW-1185">Reference proteome</keyword>
<dbReference type="AlphaFoldDB" id="A0AAV4TKY6"/>
<gene>
    <name evidence="1" type="ORF">CDAR_570431</name>
</gene>
<protein>
    <submittedName>
        <fullName evidence="1">Uncharacterized protein</fullName>
    </submittedName>
</protein>
<reference evidence="1 2" key="1">
    <citation type="submission" date="2021-06" db="EMBL/GenBank/DDBJ databases">
        <title>Caerostris darwini draft genome.</title>
        <authorList>
            <person name="Kono N."/>
            <person name="Arakawa K."/>
        </authorList>
    </citation>
    <scope>NUCLEOTIDE SEQUENCE [LARGE SCALE GENOMIC DNA]</scope>
</reference>
<evidence type="ECO:0000313" key="2">
    <source>
        <dbReference type="Proteomes" id="UP001054837"/>
    </source>
</evidence>
<dbReference type="Proteomes" id="UP001054837">
    <property type="component" value="Unassembled WGS sequence"/>
</dbReference>
<evidence type="ECO:0000313" key="1">
    <source>
        <dbReference type="EMBL" id="GIY46146.1"/>
    </source>
</evidence>
<comment type="caution">
    <text evidence="1">The sequence shown here is derived from an EMBL/GenBank/DDBJ whole genome shotgun (WGS) entry which is preliminary data.</text>
</comment>
<sequence>MQLRTEDPSHSEKLRSTMKLRAEDPTYCERLKSTMKLRTEDQRCSEKLKICHARSLKGQKVHALNKFPTLCDADLFSEKFVPTPVGELPPRVLTAAVCGAFGVGLAKEEH</sequence>
<organism evidence="1 2">
    <name type="scientific">Caerostris darwini</name>
    <dbReference type="NCBI Taxonomy" id="1538125"/>
    <lineage>
        <taxon>Eukaryota</taxon>
        <taxon>Metazoa</taxon>
        <taxon>Ecdysozoa</taxon>
        <taxon>Arthropoda</taxon>
        <taxon>Chelicerata</taxon>
        <taxon>Arachnida</taxon>
        <taxon>Araneae</taxon>
        <taxon>Araneomorphae</taxon>
        <taxon>Entelegynae</taxon>
        <taxon>Araneoidea</taxon>
        <taxon>Araneidae</taxon>
        <taxon>Caerostris</taxon>
    </lineage>
</organism>
<dbReference type="EMBL" id="BPLQ01009717">
    <property type="protein sequence ID" value="GIY46146.1"/>
    <property type="molecule type" value="Genomic_DNA"/>
</dbReference>
<accession>A0AAV4TKY6</accession>